<dbReference type="EC" id="2.4.2.14" evidence="7"/>
<comment type="catalytic activity">
    <reaction evidence="7 8">
        <text>5-phospho-beta-D-ribosylamine + L-glutamate + diphosphate = 5-phospho-alpha-D-ribose 1-diphosphate + L-glutamine + H2O</text>
        <dbReference type="Rhea" id="RHEA:14905"/>
        <dbReference type="ChEBI" id="CHEBI:15377"/>
        <dbReference type="ChEBI" id="CHEBI:29985"/>
        <dbReference type="ChEBI" id="CHEBI:33019"/>
        <dbReference type="ChEBI" id="CHEBI:58017"/>
        <dbReference type="ChEBI" id="CHEBI:58359"/>
        <dbReference type="ChEBI" id="CHEBI:58681"/>
        <dbReference type="EC" id="2.4.2.14"/>
    </reaction>
</comment>
<name>A0A2M7EA89_9BACT</name>
<keyword evidence="7" id="KW-0004">4Fe-4S</keyword>
<evidence type="ECO:0000256" key="4">
    <source>
        <dbReference type="ARBA" id="ARBA00022679"/>
    </source>
</evidence>
<evidence type="ECO:0000259" key="11">
    <source>
        <dbReference type="PROSITE" id="PS51278"/>
    </source>
</evidence>
<evidence type="ECO:0000256" key="10">
    <source>
        <dbReference type="PIRSR" id="PIRSR000485-3"/>
    </source>
</evidence>
<keyword evidence="6 7" id="KW-0315">Glutamine amidotransferase</keyword>
<dbReference type="CDD" id="cd06223">
    <property type="entry name" value="PRTases_typeI"/>
    <property type="match status" value="1"/>
</dbReference>
<feature type="binding site" evidence="7 10">
    <location>
        <position position="436"/>
    </location>
    <ligand>
        <name>[4Fe-4S] cluster</name>
        <dbReference type="ChEBI" id="CHEBI:49883"/>
    </ligand>
</feature>
<evidence type="ECO:0000256" key="9">
    <source>
        <dbReference type="PIRSR" id="PIRSR000485-1"/>
    </source>
</evidence>
<dbReference type="PANTHER" id="PTHR11907">
    <property type="entry name" value="AMIDOPHOSPHORIBOSYLTRANSFERASE"/>
    <property type="match status" value="1"/>
</dbReference>
<evidence type="ECO:0000256" key="7">
    <source>
        <dbReference type="HAMAP-Rule" id="MF_01931"/>
    </source>
</evidence>
<dbReference type="InterPro" id="IPR035584">
    <property type="entry name" value="PurF_N"/>
</dbReference>
<feature type="active site" description="Nucleophile" evidence="7 9">
    <location>
        <position position="2"/>
    </location>
</feature>
<dbReference type="NCBIfam" id="TIGR01134">
    <property type="entry name" value="purF"/>
    <property type="match status" value="1"/>
</dbReference>
<dbReference type="UniPathway" id="UPA00074">
    <property type="reaction ID" value="UER00124"/>
</dbReference>
<dbReference type="GO" id="GO:0004044">
    <property type="term" value="F:amidophosphoribosyltransferase activity"/>
    <property type="evidence" value="ECO:0007669"/>
    <property type="project" value="UniProtKB-UniRule"/>
</dbReference>
<evidence type="ECO:0000256" key="3">
    <source>
        <dbReference type="ARBA" id="ARBA00022676"/>
    </source>
</evidence>
<dbReference type="InterPro" id="IPR000836">
    <property type="entry name" value="PRTase_dom"/>
</dbReference>
<evidence type="ECO:0000313" key="13">
    <source>
        <dbReference type="Proteomes" id="UP000228886"/>
    </source>
</evidence>
<dbReference type="InterPro" id="IPR029057">
    <property type="entry name" value="PRTase-like"/>
</dbReference>
<keyword evidence="7 10" id="KW-0408">Iron</keyword>
<dbReference type="Pfam" id="PF13537">
    <property type="entry name" value="GATase_7"/>
    <property type="match status" value="1"/>
</dbReference>
<dbReference type="InterPro" id="IPR029055">
    <property type="entry name" value="Ntn_hydrolases_N"/>
</dbReference>
<dbReference type="PROSITE" id="PS51278">
    <property type="entry name" value="GATASE_TYPE_2"/>
    <property type="match status" value="1"/>
</dbReference>
<evidence type="ECO:0000256" key="8">
    <source>
        <dbReference type="PIRNR" id="PIRNR000485"/>
    </source>
</evidence>
<dbReference type="GO" id="GO:0051539">
    <property type="term" value="F:4 iron, 4 sulfur cluster binding"/>
    <property type="evidence" value="ECO:0007669"/>
    <property type="project" value="UniProtKB-KW"/>
</dbReference>
<keyword evidence="3 7" id="KW-0328">Glycosyltransferase</keyword>
<evidence type="ECO:0000256" key="2">
    <source>
        <dbReference type="ARBA" id="ARBA00010138"/>
    </source>
</evidence>
<comment type="caution">
    <text evidence="7">Lacks conserved residue(s) required for the propagation of feature annotation.</text>
</comment>
<dbReference type="Gene3D" id="3.40.50.2020">
    <property type="match status" value="1"/>
</dbReference>
<comment type="function">
    <text evidence="7">Catalyzes the formation of phosphoribosylamine from phosphoribosylpyrophosphate (PRPP) and glutamine.</text>
</comment>
<comment type="caution">
    <text evidence="12">The sequence shown here is derived from an EMBL/GenBank/DDBJ whole genome shotgun (WGS) entry which is preliminary data.</text>
</comment>
<comment type="cofactor">
    <cofactor evidence="7 10">
        <name>[4Fe-4S] cluster</name>
        <dbReference type="ChEBI" id="CHEBI:49883"/>
    </cofactor>
    <text evidence="7 10">Binds 1 [4Fe-4S] cluster per subunit.</text>
</comment>
<proteinExistence type="inferred from homology"/>
<keyword evidence="5 7" id="KW-0658">Purine biosynthesis</keyword>
<dbReference type="Gene3D" id="3.60.20.10">
    <property type="entry name" value="Glutamine Phosphoribosylpyrophosphate, subunit 1, domain 1"/>
    <property type="match status" value="1"/>
</dbReference>
<dbReference type="SUPFAM" id="SSF56235">
    <property type="entry name" value="N-terminal nucleophile aminohydrolases (Ntn hydrolases)"/>
    <property type="match status" value="1"/>
</dbReference>
<evidence type="ECO:0000256" key="5">
    <source>
        <dbReference type="ARBA" id="ARBA00022755"/>
    </source>
</evidence>
<dbReference type="InterPro" id="IPR005854">
    <property type="entry name" value="PurF"/>
</dbReference>
<dbReference type="CDD" id="cd00715">
    <property type="entry name" value="GPATase_N"/>
    <property type="match status" value="1"/>
</dbReference>
<dbReference type="InterPro" id="IPR017932">
    <property type="entry name" value="GATase_2_dom"/>
</dbReference>
<dbReference type="GO" id="GO:0046872">
    <property type="term" value="F:metal ion binding"/>
    <property type="evidence" value="ECO:0007669"/>
    <property type="project" value="UniProtKB-KW"/>
</dbReference>
<organism evidence="12 13">
    <name type="scientific">bacterium (Candidatus Ratteibacteria) CG01_land_8_20_14_3_00_40_19</name>
    <dbReference type="NCBI Taxonomy" id="2014290"/>
    <lineage>
        <taxon>Bacteria</taxon>
        <taxon>Candidatus Ratteibacteria</taxon>
    </lineage>
</organism>
<gene>
    <name evidence="7" type="primary">purF</name>
    <name evidence="12" type="ORF">COS11_01015</name>
</gene>
<dbReference type="AlphaFoldDB" id="A0A2M7EA89"/>
<evidence type="ECO:0000313" key="12">
    <source>
        <dbReference type="EMBL" id="PIV64662.1"/>
    </source>
</evidence>
<dbReference type="EMBL" id="PETL01000052">
    <property type="protein sequence ID" value="PIV64662.1"/>
    <property type="molecule type" value="Genomic_DNA"/>
</dbReference>
<keyword evidence="7 10" id="KW-0411">Iron-sulfur</keyword>
<reference evidence="13" key="1">
    <citation type="submission" date="2017-09" db="EMBL/GenBank/DDBJ databases">
        <title>Depth-based differentiation of microbial function through sediment-hosted aquifers and enrichment of novel symbionts in the deep terrestrial subsurface.</title>
        <authorList>
            <person name="Probst A.J."/>
            <person name="Ladd B."/>
            <person name="Jarett J.K."/>
            <person name="Geller-Mcgrath D.E."/>
            <person name="Sieber C.M.K."/>
            <person name="Emerson J.B."/>
            <person name="Anantharaman K."/>
            <person name="Thomas B.C."/>
            <person name="Malmstrom R."/>
            <person name="Stieglmeier M."/>
            <person name="Klingl A."/>
            <person name="Woyke T."/>
            <person name="Ryan C.M."/>
            <person name="Banfield J.F."/>
        </authorList>
    </citation>
    <scope>NUCLEOTIDE SEQUENCE [LARGE SCALE GENOMIC DNA]</scope>
</reference>
<dbReference type="PIRSF" id="PIRSF000485">
    <property type="entry name" value="Amd_phspho_trans"/>
    <property type="match status" value="1"/>
</dbReference>
<accession>A0A2M7EA89</accession>
<protein>
    <recommendedName>
        <fullName evidence="7">Amidophosphoribosyltransferase</fullName>
        <shortName evidence="7">ATase</shortName>
        <ecNumber evidence="7">2.4.2.14</ecNumber>
    </recommendedName>
    <alternativeName>
        <fullName evidence="7">Glutamine phosphoribosylpyrophosphate amidotransferase</fullName>
        <shortName evidence="7">GPATase</shortName>
    </alternativeName>
</protein>
<comment type="pathway">
    <text evidence="1 7 8">Purine metabolism; IMP biosynthesis via de novo pathway; N(1)-(5-phospho-D-ribosyl)glycinamide from 5-phospho-alpha-D-ribose 1-diphosphate: step 1/2.</text>
</comment>
<feature type="domain" description="Glutamine amidotransferase type-2" evidence="11">
    <location>
        <begin position="2"/>
        <end position="220"/>
    </location>
</feature>
<dbReference type="GO" id="GO:0009113">
    <property type="term" value="P:purine nucleobase biosynthetic process"/>
    <property type="evidence" value="ECO:0007669"/>
    <property type="project" value="UniProtKB-UniRule"/>
</dbReference>
<evidence type="ECO:0000256" key="1">
    <source>
        <dbReference type="ARBA" id="ARBA00005209"/>
    </source>
</evidence>
<keyword evidence="4 7" id="KW-0808">Transferase</keyword>
<keyword evidence="7 10" id="KW-0479">Metal-binding</keyword>
<comment type="similarity">
    <text evidence="2 7 8">In the C-terminal section; belongs to the purine/pyrimidine phosphoribosyltransferase family.</text>
</comment>
<evidence type="ECO:0000256" key="6">
    <source>
        <dbReference type="ARBA" id="ARBA00022962"/>
    </source>
</evidence>
<feature type="binding site" evidence="7 10">
    <location>
        <position position="433"/>
    </location>
    <ligand>
        <name>[4Fe-4S] cluster</name>
        <dbReference type="ChEBI" id="CHEBI:49883"/>
    </ligand>
</feature>
<dbReference type="HAMAP" id="MF_01931">
    <property type="entry name" value="PurF"/>
    <property type="match status" value="1"/>
</dbReference>
<sequence length="455" mass="50747">MCGIFGVYGHPGASELAYLGLYSLQHRGQESAGIVTSNGRKLCSRKGMGLISDVFTNQSLNKLKGYAAIGHVRYSTTGSSLLKNAQPFLANYPEGEIAIAHNGNLTNSKELRDSLQDRGSIFQTTTDSEVIIHLMACTSKKSLKDRLIDALLQIKGAYSLLLITEKEIVAARDPNGFRPLCLGKLDNSFVVASESCAFDIVQAEYIREIEPGEILIINEKGLTSLRPFPKVQRSLCIFEFIYFARPDSKIFGKSVYLTRKRLGEKLYGESPVKSDLIIPIPDSGNYAALGFAQKSKINFELGIIRNHYIGRTFIQPKQEIRDLDVKIKLNPVKELLKGKRITVVEDSIVRGTTSRLRMQSLRQSGAKRVDMRVSCPPHRFPCFYGIDFSTRGELIASSHSIEETRKFIGLDSLSYLSLEGMLDAMPLPRENFCVACFNGKYPIPIHQKISKYSLE</sequence>
<feature type="binding site" evidence="7 10">
    <location>
        <position position="236"/>
    </location>
    <ligand>
        <name>[4Fe-4S] cluster</name>
        <dbReference type="ChEBI" id="CHEBI:49883"/>
    </ligand>
</feature>
<feature type="binding site" evidence="7 10">
    <location>
        <position position="382"/>
    </location>
    <ligand>
        <name>[4Fe-4S] cluster</name>
        <dbReference type="ChEBI" id="CHEBI:49883"/>
    </ligand>
</feature>
<dbReference type="GO" id="GO:0006189">
    <property type="term" value="P:'de novo' IMP biosynthetic process"/>
    <property type="evidence" value="ECO:0007669"/>
    <property type="project" value="UniProtKB-UniRule"/>
</dbReference>
<dbReference type="SUPFAM" id="SSF53271">
    <property type="entry name" value="PRTase-like"/>
    <property type="match status" value="1"/>
</dbReference>
<dbReference type="Proteomes" id="UP000228886">
    <property type="component" value="Unassembled WGS sequence"/>
</dbReference>